<comment type="subcellular location">
    <subcellularLocation>
        <location evidence="1 6">Nucleus</location>
    </subcellularLocation>
</comment>
<dbReference type="PROSITE" id="PS50082">
    <property type="entry name" value="WD_REPEATS_2"/>
    <property type="match status" value="1"/>
</dbReference>
<keyword evidence="3 6" id="KW-0819">tRNA processing</keyword>
<dbReference type="InterPro" id="IPR001680">
    <property type="entry name" value="WD40_rpt"/>
</dbReference>
<dbReference type="Gene3D" id="2.130.10.10">
    <property type="entry name" value="YVTN repeat-like/Quinoprotein amine dehydrogenase"/>
    <property type="match status" value="1"/>
</dbReference>
<dbReference type="PANTHER" id="PTHR16288">
    <property type="entry name" value="WD40 REPEAT PROTEIN 4"/>
    <property type="match status" value="1"/>
</dbReference>
<dbReference type="SUPFAM" id="SSF50978">
    <property type="entry name" value="WD40 repeat-like"/>
    <property type="match status" value="1"/>
</dbReference>
<keyword evidence="5 6" id="KW-0539">Nucleus</keyword>
<dbReference type="AlphaFoldDB" id="A0A3Q2Y9Z3"/>
<protein>
    <submittedName>
        <fullName evidence="9">WD repeat domain 4</fullName>
    </submittedName>
</protein>
<evidence type="ECO:0000256" key="7">
    <source>
        <dbReference type="PROSITE-ProRule" id="PRU00221"/>
    </source>
</evidence>
<keyword evidence="2 6" id="KW-0853">WD repeat</keyword>
<dbReference type="GO" id="GO:0043527">
    <property type="term" value="C:tRNA methyltransferase complex"/>
    <property type="evidence" value="ECO:0007669"/>
    <property type="project" value="TreeGrafter"/>
</dbReference>
<dbReference type="Proteomes" id="UP000264820">
    <property type="component" value="Unplaced"/>
</dbReference>
<evidence type="ECO:0000256" key="3">
    <source>
        <dbReference type="ARBA" id="ARBA00022694"/>
    </source>
</evidence>
<dbReference type="GO" id="GO:0106004">
    <property type="term" value="P:tRNA (guanine-N7)-methylation"/>
    <property type="evidence" value="ECO:0007669"/>
    <property type="project" value="UniProtKB-UniRule"/>
</dbReference>
<evidence type="ECO:0000256" key="8">
    <source>
        <dbReference type="SAM" id="MobiDB-lite"/>
    </source>
</evidence>
<dbReference type="HAMAP" id="MF_03056">
    <property type="entry name" value="TRM82"/>
    <property type="match status" value="1"/>
</dbReference>
<accession>A0A3Q2Y9Z3</accession>
<dbReference type="GeneTree" id="ENSGT00390000012174"/>
<dbReference type="InterPro" id="IPR028884">
    <property type="entry name" value="Trm82"/>
</dbReference>
<dbReference type="Ensembl" id="ENSHCOT00000027779.1">
    <property type="protein sequence ID" value="ENSHCOP00000014674.1"/>
    <property type="gene ID" value="ENSHCOG00000018175.1"/>
</dbReference>
<reference evidence="9" key="1">
    <citation type="submission" date="2025-08" db="UniProtKB">
        <authorList>
            <consortium name="Ensembl"/>
        </authorList>
    </citation>
    <scope>IDENTIFICATION</scope>
</reference>
<feature type="region of interest" description="Disordered" evidence="8">
    <location>
        <begin position="1"/>
        <end position="21"/>
    </location>
</feature>
<comment type="function">
    <text evidence="6">Required for the formation of N(7)-methylguanine at position 46 (m7G46) in tRNA. In the complex, it is required to stabilize and induce conformational changes of the catalytic subunit.</text>
</comment>
<evidence type="ECO:0000256" key="4">
    <source>
        <dbReference type="ARBA" id="ARBA00022737"/>
    </source>
</evidence>
<dbReference type="GO" id="GO:0005829">
    <property type="term" value="C:cytosol"/>
    <property type="evidence" value="ECO:0007669"/>
    <property type="project" value="TreeGrafter"/>
</dbReference>
<feature type="region of interest" description="Disordered" evidence="8">
    <location>
        <begin position="288"/>
        <end position="316"/>
    </location>
</feature>
<evidence type="ECO:0000256" key="1">
    <source>
        <dbReference type="ARBA" id="ARBA00004123"/>
    </source>
</evidence>
<evidence type="ECO:0000256" key="2">
    <source>
        <dbReference type="ARBA" id="ARBA00022574"/>
    </source>
</evidence>
<dbReference type="InterPro" id="IPR015943">
    <property type="entry name" value="WD40/YVTN_repeat-like_dom_sf"/>
</dbReference>
<dbReference type="Pfam" id="PF00400">
    <property type="entry name" value="WD40"/>
    <property type="match status" value="1"/>
</dbReference>
<evidence type="ECO:0000313" key="10">
    <source>
        <dbReference type="Proteomes" id="UP000264820"/>
    </source>
</evidence>
<dbReference type="UniPathway" id="UPA00989"/>
<evidence type="ECO:0000313" key="9">
    <source>
        <dbReference type="Ensembl" id="ENSHCOP00000014674.1"/>
    </source>
</evidence>
<dbReference type="InterPro" id="IPR036322">
    <property type="entry name" value="WD40_repeat_dom_sf"/>
</dbReference>
<feature type="repeat" description="WD" evidence="7">
    <location>
        <begin position="108"/>
        <end position="138"/>
    </location>
</feature>
<dbReference type="PANTHER" id="PTHR16288:SF0">
    <property type="entry name" value="TRNA (GUANINE-N(7)-)-METHYLTRANSFERASE NON-CATALYTIC SUBUNIT WDR4"/>
    <property type="match status" value="1"/>
</dbReference>
<dbReference type="SMART" id="SM00320">
    <property type="entry name" value="WD40"/>
    <property type="match status" value="1"/>
</dbReference>
<comment type="pathway">
    <text evidence="6">tRNA modification; N(7)-methylguanine-tRNA biosynthesis.</text>
</comment>
<evidence type="ECO:0000256" key="6">
    <source>
        <dbReference type="HAMAP-Rule" id="MF_03056"/>
    </source>
</evidence>
<name>A0A3Q2Y9Z3_HIPCM</name>
<comment type="similarity">
    <text evidence="6">Belongs to the WD repeat TRM82 family.</text>
</comment>
<dbReference type="GO" id="GO:0005634">
    <property type="term" value="C:nucleus"/>
    <property type="evidence" value="ECO:0007669"/>
    <property type="project" value="UniProtKB-SubCell"/>
</dbReference>
<proteinExistence type="inferred from homology"/>
<reference evidence="9" key="2">
    <citation type="submission" date="2025-09" db="UniProtKB">
        <authorList>
            <consortium name="Ensembl"/>
        </authorList>
    </citation>
    <scope>IDENTIFICATION</scope>
</reference>
<feature type="compositionally biased region" description="Basic and acidic residues" evidence="8">
    <location>
        <begin position="1"/>
        <end position="18"/>
    </location>
</feature>
<evidence type="ECO:0000256" key="5">
    <source>
        <dbReference type="ARBA" id="ARBA00023242"/>
    </source>
</evidence>
<organism evidence="9 10">
    <name type="scientific">Hippocampus comes</name>
    <name type="common">Tiger tail seahorse</name>
    <dbReference type="NCBI Taxonomy" id="109280"/>
    <lineage>
        <taxon>Eukaryota</taxon>
        <taxon>Metazoa</taxon>
        <taxon>Chordata</taxon>
        <taxon>Craniata</taxon>
        <taxon>Vertebrata</taxon>
        <taxon>Euteleostomi</taxon>
        <taxon>Actinopterygii</taxon>
        <taxon>Neopterygii</taxon>
        <taxon>Teleostei</taxon>
        <taxon>Neoteleostei</taxon>
        <taxon>Acanthomorphata</taxon>
        <taxon>Syngnathiaria</taxon>
        <taxon>Syngnathiformes</taxon>
        <taxon>Syngnathoidei</taxon>
        <taxon>Syngnathidae</taxon>
        <taxon>Hippocampus</taxon>
    </lineage>
</organism>
<keyword evidence="4 6" id="KW-0677">Repeat</keyword>
<sequence length="316" mass="35546">VFDCSTAKKRENDPKTDDNSLAGTTGSDVILAFIISPSGKLVALTDDSKRLILLQYEHSWQCVSTRWLVRRGTSLVFNRAEDEVLVADKSGDVYSFSVMQPEREGELKMGHLSMILAVAVSPNDKYIVTADRDEKIRVSHLCSPHSIQSFCLGHKEFVSSLLVPSGDLHWLLSGSGVCLSTFGWDLPCRYFLLISSDGRHIAVQFCTRVFLANIFKQNSLHRILKCTLIFNFTSFLIEFHCNCSSNPSSVFFTASTRAAGRFVHLHKVTFDNMTVYMNKKQQRLEEQQQKRKMEQGNNGKKARKEVLGTVTAFSST</sequence>
<keyword evidence="10" id="KW-1185">Reference proteome</keyword>